<accession>A0A849L645</accession>
<dbReference type="InterPro" id="IPR029063">
    <property type="entry name" value="SAM-dependent_MTases_sf"/>
</dbReference>
<dbReference type="EMBL" id="JABFBC010000002">
    <property type="protein sequence ID" value="NNU81632.1"/>
    <property type="molecule type" value="Genomic_DNA"/>
</dbReference>
<keyword evidence="1 3" id="KW-0489">Methyltransferase</keyword>
<name>A0A849L645_9RHOB</name>
<reference evidence="3 4" key="1">
    <citation type="submission" date="2020-05" db="EMBL/GenBank/DDBJ databases">
        <title>Gimesia benthica sp. nov., a novel planctomycete isolated from a deep-sea water sample of the Northwest Indian Ocean.</title>
        <authorList>
            <person name="Wang J."/>
            <person name="Ruan C."/>
            <person name="Song L."/>
            <person name="Zhu Y."/>
            <person name="Li A."/>
            <person name="Zheng X."/>
            <person name="Wang L."/>
            <person name="Lu Z."/>
            <person name="Huang Y."/>
            <person name="Du W."/>
            <person name="Zhou Y."/>
            <person name="Huang L."/>
            <person name="Dai X."/>
        </authorList>
    </citation>
    <scope>NUCLEOTIDE SEQUENCE [LARGE SCALE GENOMIC DNA]</scope>
    <source>
        <strain evidence="3 4">YYQ-30</strain>
    </source>
</reference>
<dbReference type="PANTHER" id="PTHR12049:SF7">
    <property type="entry name" value="PROTEIN ARGININE METHYLTRANSFERASE NDUFAF7, MITOCHONDRIAL"/>
    <property type="match status" value="1"/>
</dbReference>
<dbReference type="Gene3D" id="3.40.50.12710">
    <property type="match status" value="1"/>
</dbReference>
<keyword evidence="2 3" id="KW-0808">Transferase</keyword>
<protein>
    <submittedName>
        <fullName evidence="3">Class I SAM-dependent methyltransferase</fullName>
    </submittedName>
</protein>
<dbReference type="AlphaFoldDB" id="A0A849L645"/>
<evidence type="ECO:0000313" key="3">
    <source>
        <dbReference type="EMBL" id="NNU81632.1"/>
    </source>
</evidence>
<dbReference type="Proteomes" id="UP000572377">
    <property type="component" value="Unassembled WGS sequence"/>
</dbReference>
<dbReference type="GO" id="GO:0032259">
    <property type="term" value="P:methylation"/>
    <property type="evidence" value="ECO:0007669"/>
    <property type="project" value="UniProtKB-KW"/>
</dbReference>
<dbReference type="InterPro" id="IPR038375">
    <property type="entry name" value="NDUFAF7_sf"/>
</dbReference>
<dbReference type="SUPFAM" id="SSF53335">
    <property type="entry name" value="S-adenosyl-L-methionine-dependent methyltransferases"/>
    <property type="match status" value="1"/>
</dbReference>
<dbReference type="InterPro" id="IPR003788">
    <property type="entry name" value="NDUFAF7"/>
</dbReference>
<dbReference type="GO" id="GO:0035243">
    <property type="term" value="F:protein-arginine omega-N symmetric methyltransferase activity"/>
    <property type="evidence" value="ECO:0007669"/>
    <property type="project" value="TreeGrafter"/>
</dbReference>
<gene>
    <name evidence="3" type="ORF">HMH01_14420</name>
</gene>
<evidence type="ECO:0000313" key="4">
    <source>
        <dbReference type="Proteomes" id="UP000572377"/>
    </source>
</evidence>
<organism evidence="3 4">
    <name type="scientific">Halovulum dunhuangense</name>
    <dbReference type="NCBI Taxonomy" id="1505036"/>
    <lineage>
        <taxon>Bacteria</taxon>
        <taxon>Pseudomonadati</taxon>
        <taxon>Pseudomonadota</taxon>
        <taxon>Alphaproteobacteria</taxon>
        <taxon>Rhodobacterales</taxon>
        <taxon>Paracoccaceae</taxon>
        <taxon>Halovulum</taxon>
    </lineage>
</organism>
<evidence type="ECO:0000256" key="2">
    <source>
        <dbReference type="ARBA" id="ARBA00022679"/>
    </source>
</evidence>
<dbReference type="Pfam" id="PF02636">
    <property type="entry name" value="Methyltransf_28"/>
    <property type="match status" value="1"/>
</dbReference>
<keyword evidence="4" id="KW-1185">Reference proteome</keyword>
<evidence type="ECO:0000256" key="1">
    <source>
        <dbReference type="ARBA" id="ARBA00022603"/>
    </source>
</evidence>
<dbReference type="PANTHER" id="PTHR12049">
    <property type="entry name" value="PROTEIN ARGININE METHYLTRANSFERASE NDUFAF7, MITOCHONDRIAL"/>
    <property type="match status" value="1"/>
</dbReference>
<proteinExistence type="predicted"/>
<comment type="caution">
    <text evidence="3">The sequence shown here is derived from an EMBL/GenBank/DDBJ whole genome shotgun (WGS) entry which is preliminary data.</text>
</comment>
<sequence>MRVSEFMAACLTDPEHGYYTTRDPLGARGDFITGPEISQMFGEMLGLWLAQVWADAGAPARFVLAELGPGRGTLMADMLRAARLAPGFTEAAEVWLVETSPVLRRAQAQAVPGARWADRVADLPQDAPLFVVANEFLDALPIRQFLREGALWRERMVGLEGDQLAFGLAPAAADPELDRRFADVADGTLVETCAPAEAVAAELAARGARCLFVDYGDWAGHGDTLQALAGHAPADVLATAGTADLTAHVGFRWIAEAAAPLRADFTTQGVFLERLGITARAQALARGDRADEIAGQHRRLTHPDEMGTLFKVLALTPRGAPQTPGFG</sequence>